<dbReference type="OrthoDB" id="5990216at2759"/>
<evidence type="ECO:0000256" key="1">
    <source>
        <dbReference type="SAM" id="MobiDB-lite"/>
    </source>
</evidence>
<feature type="region of interest" description="Disordered" evidence="1">
    <location>
        <begin position="43"/>
        <end position="92"/>
    </location>
</feature>
<dbReference type="Proteomes" id="UP000275408">
    <property type="component" value="Unassembled WGS sequence"/>
</dbReference>
<dbReference type="InterPro" id="IPR004242">
    <property type="entry name" value="Transposase_21"/>
</dbReference>
<dbReference type="PANTHER" id="PTHR46579">
    <property type="entry name" value="F5/8 TYPE C DOMAIN-CONTAINING PROTEIN-RELATED"/>
    <property type="match status" value="1"/>
</dbReference>
<dbReference type="EMBL" id="RCHS01000822">
    <property type="protein sequence ID" value="RMX56691.1"/>
    <property type="molecule type" value="Genomic_DNA"/>
</dbReference>
<feature type="compositionally biased region" description="Acidic residues" evidence="1">
    <location>
        <begin position="60"/>
        <end position="79"/>
    </location>
</feature>
<keyword evidence="3" id="KW-1185">Reference proteome</keyword>
<reference evidence="2 3" key="1">
    <citation type="journal article" date="2018" name="Sci. Rep.">
        <title>Comparative analysis of the Pocillopora damicornis genome highlights role of immune system in coral evolution.</title>
        <authorList>
            <person name="Cunning R."/>
            <person name="Bay R.A."/>
            <person name="Gillette P."/>
            <person name="Baker A.C."/>
            <person name="Traylor-Knowles N."/>
        </authorList>
    </citation>
    <scope>NUCLEOTIDE SEQUENCE [LARGE SCALE GENOMIC DNA]</scope>
    <source>
        <strain evidence="2">RSMAS</strain>
        <tissue evidence="2">Whole animal</tissue>
    </source>
</reference>
<dbReference type="Pfam" id="PF02992">
    <property type="entry name" value="Transposase_21"/>
    <property type="match status" value="1"/>
</dbReference>
<evidence type="ECO:0008006" key="4">
    <source>
        <dbReference type="Google" id="ProtNLM"/>
    </source>
</evidence>
<comment type="caution">
    <text evidence="2">The sequence shown here is derived from an EMBL/GenBank/DDBJ whole genome shotgun (WGS) entry which is preliminary data.</text>
</comment>
<feature type="region of interest" description="Disordered" evidence="1">
    <location>
        <begin position="128"/>
        <end position="148"/>
    </location>
</feature>
<organism evidence="2 3">
    <name type="scientific">Pocillopora damicornis</name>
    <name type="common">Cauliflower coral</name>
    <name type="synonym">Millepora damicornis</name>
    <dbReference type="NCBI Taxonomy" id="46731"/>
    <lineage>
        <taxon>Eukaryota</taxon>
        <taxon>Metazoa</taxon>
        <taxon>Cnidaria</taxon>
        <taxon>Anthozoa</taxon>
        <taxon>Hexacorallia</taxon>
        <taxon>Scleractinia</taxon>
        <taxon>Astrocoeniina</taxon>
        <taxon>Pocilloporidae</taxon>
        <taxon>Pocillopora</taxon>
    </lineage>
</organism>
<dbReference type="AlphaFoldDB" id="A0A3M6USP7"/>
<name>A0A3M6USP7_POCDA</name>
<dbReference type="PANTHER" id="PTHR46579:SF1">
    <property type="entry name" value="F5_8 TYPE C DOMAIN-CONTAINING PROTEIN"/>
    <property type="match status" value="1"/>
</dbReference>
<feature type="compositionally biased region" description="Basic and acidic residues" evidence="1">
    <location>
        <begin position="43"/>
        <end position="52"/>
    </location>
</feature>
<sequence length="741" mass="83973">SGITSKSSLVQCEELDEFPCPYGDDSDQSFETPSDKFTLVESDVGKTPKVTESEQATIDAVEDDQEDVEEHLDAFDPDESAGGVNADQEERQFEDVPLYDGAPIIRDINNSLTELKEKCSRLFKVQYSKPTSKKRKQKQNKRKAKKAKATRMEANCKRVVETIALQQESHDVTEPIGPLSLHYEGISGLLKTQRPYIQYAFEKGFLTGLALVDLLTLISLHCALPNQCASSVALHKKFFMKSKNPIQFHYYCTFCMEYQGLSIPEDKLCKNRCCLKDLCKKGNSSYFLIIPLTCQLRDLIQKTGILDLLKYPVTRSKSNPDAIEDIQDGLLCRKHFGNDGFFKGASDEKKKSEIHISFQINTDGVALFRSSKYSIWPVYLVVNELPPNCRFARSNSIFLGLWFGYRKPDFLTFLQPLSKEFQDIYSQGMEITNSEGKDLTLRGILLCATMNAPAKCLMQNFVQYNGFSGCPYCLDQGTTVKTTPRSISKDYGHWKASEFRSFLFFYGIPCLWNILPDEYFQHFLLLAEAIFCKIPELIPLLPSGSSSKEFYEDMTRGRHLLKFKREKIFDNVFALGLMSPAVLDPTLSSYIESKIGCIASLFTFKRIQVNRDVIHSKAYLNIVRRNSYTVFVNDAGLVGVKFYLKVYVQCPNRLFCSGACACKGPHYYGVTDCRLKPATDIAISSEQFTDCNVGHIIPARREECKNVIFPVTSVKALCVLVDCSLKQCVFVCKLPNRYEKD</sequence>
<accession>A0A3M6USP7</accession>
<gene>
    <name evidence="2" type="ORF">pdam_00024553</name>
</gene>
<protein>
    <recommendedName>
        <fullName evidence="4">Transposase domain-containing protein</fullName>
    </recommendedName>
</protein>
<evidence type="ECO:0000313" key="3">
    <source>
        <dbReference type="Proteomes" id="UP000275408"/>
    </source>
</evidence>
<proteinExistence type="predicted"/>
<feature type="compositionally biased region" description="Basic residues" evidence="1">
    <location>
        <begin position="131"/>
        <end position="148"/>
    </location>
</feature>
<evidence type="ECO:0000313" key="2">
    <source>
        <dbReference type="EMBL" id="RMX56691.1"/>
    </source>
</evidence>
<feature type="non-terminal residue" evidence="2">
    <location>
        <position position="1"/>
    </location>
</feature>